<feature type="compositionally biased region" description="Gly residues" evidence="1">
    <location>
        <begin position="209"/>
        <end position="220"/>
    </location>
</feature>
<evidence type="ECO:0000256" key="2">
    <source>
        <dbReference type="SAM" id="Phobius"/>
    </source>
</evidence>
<keyword evidence="2" id="KW-0472">Membrane</keyword>
<dbReference type="EnsemblPlants" id="AET6Gv21006200.17">
    <property type="protein sequence ID" value="AET6Gv21006200.17"/>
    <property type="gene ID" value="AET6Gv21006200"/>
</dbReference>
<keyword evidence="2" id="KW-1133">Transmembrane helix</keyword>
<feature type="region of interest" description="Disordered" evidence="1">
    <location>
        <begin position="209"/>
        <end position="271"/>
    </location>
</feature>
<dbReference type="Proteomes" id="UP000015105">
    <property type="component" value="Chromosome 6D"/>
</dbReference>
<organism evidence="3 4">
    <name type="scientific">Aegilops tauschii subsp. strangulata</name>
    <name type="common">Goatgrass</name>
    <dbReference type="NCBI Taxonomy" id="200361"/>
    <lineage>
        <taxon>Eukaryota</taxon>
        <taxon>Viridiplantae</taxon>
        <taxon>Streptophyta</taxon>
        <taxon>Embryophyta</taxon>
        <taxon>Tracheophyta</taxon>
        <taxon>Spermatophyta</taxon>
        <taxon>Magnoliopsida</taxon>
        <taxon>Liliopsida</taxon>
        <taxon>Poales</taxon>
        <taxon>Poaceae</taxon>
        <taxon>BOP clade</taxon>
        <taxon>Pooideae</taxon>
        <taxon>Triticodae</taxon>
        <taxon>Triticeae</taxon>
        <taxon>Triticinae</taxon>
        <taxon>Aegilops</taxon>
    </lineage>
</organism>
<feature type="transmembrane region" description="Helical" evidence="2">
    <location>
        <begin position="68"/>
        <end position="93"/>
    </location>
</feature>
<reference evidence="4" key="1">
    <citation type="journal article" date="2014" name="Science">
        <title>Ancient hybridizations among the ancestral genomes of bread wheat.</title>
        <authorList>
            <consortium name="International Wheat Genome Sequencing Consortium,"/>
            <person name="Marcussen T."/>
            <person name="Sandve S.R."/>
            <person name="Heier L."/>
            <person name="Spannagl M."/>
            <person name="Pfeifer M."/>
            <person name="Jakobsen K.S."/>
            <person name="Wulff B.B."/>
            <person name="Steuernagel B."/>
            <person name="Mayer K.F."/>
            <person name="Olsen O.A."/>
        </authorList>
    </citation>
    <scope>NUCLEOTIDE SEQUENCE [LARGE SCALE GENOMIC DNA]</scope>
    <source>
        <strain evidence="4">cv. AL8/78</strain>
    </source>
</reference>
<dbReference type="AlphaFoldDB" id="A0A453Q7E6"/>
<evidence type="ECO:0000256" key="1">
    <source>
        <dbReference type="SAM" id="MobiDB-lite"/>
    </source>
</evidence>
<sequence>AGSALLRLFSFVLSKSYLFFFSTETAWSGVRRPKPREDYLPLRPISVRPSVQSPHVTRMGPARQRSTLVLLALLLLLAAAMTPTLLTCASHLLSHSARRLARKPSPTPLRLLSLLPASSPLRAFCPRARPSPIACSAYSTASSAMADDTSSNPLLADFDFPPFDRVEPAHVRPGGSARSSPASYALLSPVPSARSDLTFGLGVVAGGRAGAAGEGRGAGVGEARPPARAHRRQARRRLERRRPPQGRQGLRRPPRRRRGRTARESEVLPEAGAEQAYLRGLQRHQEFFRLGQPQRRPQACRRRPNKGRCSWWSCA</sequence>
<reference evidence="3" key="4">
    <citation type="submission" date="2019-03" db="UniProtKB">
        <authorList>
            <consortium name="EnsemblPlants"/>
        </authorList>
    </citation>
    <scope>IDENTIFICATION</scope>
</reference>
<keyword evidence="4" id="KW-1185">Reference proteome</keyword>
<accession>A0A453Q7E6</accession>
<reference evidence="3" key="3">
    <citation type="journal article" date="2017" name="Nature">
        <title>Genome sequence of the progenitor of the wheat D genome Aegilops tauschii.</title>
        <authorList>
            <person name="Luo M.C."/>
            <person name="Gu Y.Q."/>
            <person name="Puiu D."/>
            <person name="Wang H."/>
            <person name="Twardziok S.O."/>
            <person name="Deal K.R."/>
            <person name="Huo N."/>
            <person name="Zhu T."/>
            <person name="Wang L."/>
            <person name="Wang Y."/>
            <person name="McGuire P.E."/>
            <person name="Liu S."/>
            <person name="Long H."/>
            <person name="Ramasamy R.K."/>
            <person name="Rodriguez J.C."/>
            <person name="Van S.L."/>
            <person name="Yuan L."/>
            <person name="Wang Z."/>
            <person name="Xia Z."/>
            <person name="Xiao L."/>
            <person name="Anderson O.D."/>
            <person name="Ouyang S."/>
            <person name="Liang Y."/>
            <person name="Zimin A.V."/>
            <person name="Pertea G."/>
            <person name="Qi P."/>
            <person name="Bennetzen J.L."/>
            <person name="Dai X."/>
            <person name="Dawson M.W."/>
            <person name="Muller H.G."/>
            <person name="Kugler K."/>
            <person name="Rivarola-Duarte L."/>
            <person name="Spannagl M."/>
            <person name="Mayer K.F.X."/>
            <person name="Lu F.H."/>
            <person name="Bevan M.W."/>
            <person name="Leroy P."/>
            <person name="Li P."/>
            <person name="You F.M."/>
            <person name="Sun Q."/>
            <person name="Liu Z."/>
            <person name="Lyons E."/>
            <person name="Wicker T."/>
            <person name="Salzberg S.L."/>
            <person name="Devos K.M."/>
            <person name="Dvorak J."/>
        </authorList>
    </citation>
    <scope>NUCLEOTIDE SEQUENCE [LARGE SCALE GENOMIC DNA]</scope>
    <source>
        <strain evidence="3">cv. AL8/78</strain>
    </source>
</reference>
<dbReference type="Gramene" id="AET6Gv21006200.17">
    <property type="protein sequence ID" value="AET6Gv21006200.17"/>
    <property type="gene ID" value="AET6Gv21006200"/>
</dbReference>
<proteinExistence type="predicted"/>
<evidence type="ECO:0000313" key="3">
    <source>
        <dbReference type="EnsemblPlants" id="AET6Gv21006200.17"/>
    </source>
</evidence>
<feature type="compositionally biased region" description="Basic residues" evidence="1">
    <location>
        <begin position="227"/>
        <end position="260"/>
    </location>
</feature>
<protein>
    <submittedName>
        <fullName evidence="3">Uncharacterized protein</fullName>
    </submittedName>
</protein>
<reference evidence="4" key="2">
    <citation type="journal article" date="2017" name="Nat. Plants">
        <title>The Aegilops tauschii genome reveals multiple impacts of transposons.</title>
        <authorList>
            <person name="Zhao G."/>
            <person name="Zou C."/>
            <person name="Li K."/>
            <person name="Wang K."/>
            <person name="Li T."/>
            <person name="Gao L."/>
            <person name="Zhang X."/>
            <person name="Wang H."/>
            <person name="Yang Z."/>
            <person name="Liu X."/>
            <person name="Jiang W."/>
            <person name="Mao L."/>
            <person name="Kong X."/>
            <person name="Jiao Y."/>
            <person name="Jia J."/>
        </authorList>
    </citation>
    <scope>NUCLEOTIDE SEQUENCE [LARGE SCALE GENOMIC DNA]</scope>
    <source>
        <strain evidence="4">cv. AL8/78</strain>
    </source>
</reference>
<evidence type="ECO:0000313" key="4">
    <source>
        <dbReference type="Proteomes" id="UP000015105"/>
    </source>
</evidence>
<name>A0A453Q7E6_AEGTS</name>
<keyword evidence="2" id="KW-0812">Transmembrane</keyword>
<reference evidence="3" key="5">
    <citation type="journal article" date="2021" name="G3 (Bethesda)">
        <title>Aegilops tauschii genome assembly Aet v5.0 features greater sequence contiguity and improved annotation.</title>
        <authorList>
            <person name="Wang L."/>
            <person name="Zhu T."/>
            <person name="Rodriguez J.C."/>
            <person name="Deal K.R."/>
            <person name="Dubcovsky J."/>
            <person name="McGuire P.E."/>
            <person name="Lux T."/>
            <person name="Spannagl M."/>
            <person name="Mayer K.F.X."/>
            <person name="Baldrich P."/>
            <person name="Meyers B.C."/>
            <person name="Huo N."/>
            <person name="Gu Y.Q."/>
            <person name="Zhou H."/>
            <person name="Devos K.M."/>
            <person name="Bennetzen J.L."/>
            <person name="Unver T."/>
            <person name="Budak H."/>
            <person name="Gulick P.J."/>
            <person name="Galiba G."/>
            <person name="Kalapos B."/>
            <person name="Nelson D.R."/>
            <person name="Li P."/>
            <person name="You F.M."/>
            <person name="Luo M.C."/>
            <person name="Dvorak J."/>
        </authorList>
    </citation>
    <scope>NUCLEOTIDE SEQUENCE [LARGE SCALE GENOMIC DNA]</scope>
    <source>
        <strain evidence="3">cv. AL8/78</strain>
    </source>
</reference>